<dbReference type="Proteomes" id="UP001560573">
    <property type="component" value="Unassembled WGS sequence"/>
</dbReference>
<evidence type="ECO:0000313" key="4">
    <source>
        <dbReference type="Proteomes" id="UP001560573"/>
    </source>
</evidence>
<reference evidence="3 4" key="1">
    <citation type="submission" date="2023-07" db="EMBL/GenBank/DDBJ databases">
        <authorList>
            <person name="Lian W.-H."/>
        </authorList>
    </citation>
    <scope>NUCLEOTIDE SEQUENCE [LARGE SCALE GENOMIC DNA]</scope>
    <source>
        <strain evidence="3 4">SYSU DXS3180</strain>
    </source>
</reference>
<protein>
    <recommendedName>
        <fullName evidence="2">histidine kinase</fullName>
        <ecNumber evidence="2">2.7.13.3</ecNumber>
    </recommendedName>
</protein>
<dbReference type="CDD" id="cd00082">
    <property type="entry name" value="HisKA"/>
    <property type="match status" value="1"/>
</dbReference>
<comment type="caution">
    <text evidence="3">The sequence shown here is derived from an EMBL/GenBank/DDBJ whole genome shotgun (WGS) entry which is preliminary data.</text>
</comment>
<evidence type="ECO:0000256" key="2">
    <source>
        <dbReference type="ARBA" id="ARBA00012438"/>
    </source>
</evidence>
<dbReference type="EMBL" id="JAULBC010000012">
    <property type="protein sequence ID" value="MEX6690977.1"/>
    <property type="molecule type" value="Genomic_DNA"/>
</dbReference>
<evidence type="ECO:0000256" key="1">
    <source>
        <dbReference type="ARBA" id="ARBA00000085"/>
    </source>
</evidence>
<organism evidence="3 4">
    <name type="scientific">Danxiaibacter flavus</name>
    <dbReference type="NCBI Taxonomy" id="3049108"/>
    <lineage>
        <taxon>Bacteria</taxon>
        <taxon>Pseudomonadati</taxon>
        <taxon>Bacteroidota</taxon>
        <taxon>Chitinophagia</taxon>
        <taxon>Chitinophagales</taxon>
        <taxon>Chitinophagaceae</taxon>
        <taxon>Danxiaibacter</taxon>
    </lineage>
</organism>
<dbReference type="Gene3D" id="1.10.287.130">
    <property type="match status" value="1"/>
</dbReference>
<proteinExistence type="predicted"/>
<sequence>MVKYGDYRIFTLRLIIMTSNNKEKHPEGPDKPLQTLLALSENFYNCFYDIINAIPDFIFVMDKEGNYVDYKKGIGEIYQQDSFIYNSNIRDHNFPGDFASELMHHITYPIETGKIHYFNYDLPFPNGIVRSYTSRCIKINDQYSMRIVRDVTDIQNNVKLLHQRNKELMHQSTQLRQYAYLVSHNLRSPITNMLGIIDLIKDGLVSDEELNEMMGILYKEVSKLDVISREMNQVLKANENEQVFKIY</sequence>
<gene>
    <name evidence="3" type="ORF">QTN47_25940</name>
</gene>
<dbReference type="EC" id="2.7.13.3" evidence="2"/>
<dbReference type="InterPro" id="IPR036097">
    <property type="entry name" value="HisK_dim/P_sf"/>
</dbReference>
<dbReference type="RefSeq" id="WP_369332393.1">
    <property type="nucleotide sequence ID" value="NZ_JAULBC010000012.1"/>
</dbReference>
<dbReference type="SUPFAM" id="SSF47384">
    <property type="entry name" value="Homodimeric domain of signal transducing histidine kinase"/>
    <property type="match status" value="1"/>
</dbReference>
<dbReference type="SUPFAM" id="SSF55785">
    <property type="entry name" value="PYP-like sensor domain (PAS domain)"/>
    <property type="match status" value="1"/>
</dbReference>
<evidence type="ECO:0000313" key="3">
    <source>
        <dbReference type="EMBL" id="MEX6690977.1"/>
    </source>
</evidence>
<keyword evidence="4" id="KW-1185">Reference proteome</keyword>
<comment type="catalytic activity">
    <reaction evidence="1">
        <text>ATP + protein L-histidine = ADP + protein N-phospho-L-histidine.</text>
        <dbReference type="EC" id="2.7.13.3"/>
    </reaction>
</comment>
<dbReference type="InterPro" id="IPR035965">
    <property type="entry name" value="PAS-like_dom_sf"/>
</dbReference>
<accession>A0ABV3ZM62</accession>
<dbReference type="InterPro" id="IPR003661">
    <property type="entry name" value="HisK_dim/P_dom"/>
</dbReference>
<name>A0ABV3ZM62_9BACT</name>